<dbReference type="AlphaFoldDB" id="A0A1K2I1K7"/>
<organism evidence="3 4">
    <name type="scientific">Devosia enhydra</name>
    <dbReference type="NCBI Taxonomy" id="665118"/>
    <lineage>
        <taxon>Bacteria</taxon>
        <taxon>Pseudomonadati</taxon>
        <taxon>Pseudomonadota</taxon>
        <taxon>Alphaproteobacteria</taxon>
        <taxon>Hyphomicrobiales</taxon>
        <taxon>Devosiaceae</taxon>
        <taxon>Devosia</taxon>
    </lineage>
</organism>
<dbReference type="Pfam" id="PF20061">
    <property type="entry name" value="DUF6460"/>
    <property type="match status" value="1"/>
</dbReference>
<evidence type="ECO:0000313" key="4">
    <source>
        <dbReference type="Proteomes" id="UP000183447"/>
    </source>
</evidence>
<accession>A0A1K2I1K7</accession>
<evidence type="ECO:0000259" key="2">
    <source>
        <dbReference type="Pfam" id="PF20061"/>
    </source>
</evidence>
<reference evidence="3 4" key="1">
    <citation type="submission" date="2016-11" db="EMBL/GenBank/DDBJ databases">
        <authorList>
            <person name="Jaros S."/>
            <person name="Januszkiewicz K."/>
            <person name="Wedrychowicz H."/>
        </authorList>
    </citation>
    <scope>NUCLEOTIDE SEQUENCE [LARGE SCALE GENOMIC DNA]</scope>
    <source>
        <strain evidence="3 4">ATCC 23634</strain>
    </source>
</reference>
<sequence>MSQPLSNDIEPRRRTALQRIIGDRPGAVLLRLVLVSLFVGFLMSIFGIEVEAVFDWVQNSIADVFDNSGHIVRQAVTWTLTGAAIVIPVWLIMRLMSAGRGRR</sequence>
<keyword evidence="1" id="KW-0472">Membrane</keyword>
<protein>
    <recommendedName>
        <fullName evidence="2">DUF6460 domain-containing protein</fullName>
    </recommendedName>
</protein>
<feature type="transmembrane region" description="Helical" evidence="1">
    <location>
        <begin position="75"/>
        <end position="93"/>
    </location>
</feature>
<keyword evidence="1" id="KW-1133">Transmembrane helix</keyword>
<feature type="domain" description="DUF6460" evidence="2">
    <location>
        <begin position="65"/>
        <end position="99"/>
    </location>
</feature>
<dbReference type="STRING" id="665118.SAMN02983003_3439"/>
<dbReference type="RefSeq" id="WP_244545369.1">
    <property type="nucleotide sequence ID" value="NZ_FPKU01000003.1"/>
</dbReference>
<proteinExistence type="predicted"/>
<dbReference type="InterPro" id="IPR045594">
    <property type="entry name" value="DUF6460"/>
</dbReference>
<evidence type="ECO:0000256" key="1">
    <source>
        <dbReference type="SAM" id="Phobius"/>
    </source>
</evidence>
<evidence type="ECO:0000313" key="3">
    <source>
        <dbReference type="EMBL" id="SFZ86261.1"/>
    </source>
</evidence>
<dbReference type="Proteomes" id="UP000183447">
    <property type="component" value="Unassembled WGS sequence"/>
</dbReference>
<dbReference type="EMBL" id="FPKU01000003">
    <property type="protein sequence ID" value="SFZ86261.1"/>
    <property type="molecule type" value="Genomic_DNA"/>
</dbReference>
<keyword evidence="1" id="KW-0812">Transmembrane</keyword>
<feature type="transmembrane region" description="Helical" evidence="1">
    <location>
        <begin position="28"/>
        <end position="48"/>
    </location>
</feature>
<gene>
    <name evidence="3" type="ORF">SAMN02983003_3439</name>
</gene>
<keyword evidence="4" id="KW-1185">Reference proteome</keyword>
<name>A0A1K2I1K7_9HYPH</name>